<name>L8GY08_ACACF</name>
<evidence type="ECO:0000256" key="1">
    <source>
        <dbReference type="ARBA" id="ARBA00004123"/>
    </source>
</evidence>
<evidence type="ECO:0000313" key="5">
    <source>
        <dbReference type="EMBL" id="ELR17837.1"/>
    </source>
</evidence>
<accession>L8GY08</accession>
<proteinExistence type="predicted"/>
<dbReference type="GO" id="GO:0005634">
    <property type="term" value="C:nucleus"/>
    <property type="evidence" value="ECO:0007669"/>
    <property type="project" value="UniProtKB-SubCell"/>
</dbReference>
<gene>
    <name evidence="5" type="ORF">ACA1_248410</name>
</gene>
<dbReference type="EMBL" id="KB007971">
    <property type="protein sequence ID" value="ELR17837.1"/>
    <property type="molecule type" value="Genomic_DNA"/>
</dbReference>
<dbReference type="InterPro" id="IPR041246">
    <property type="entry name" value="Bact_MG10"/>
</dbReference>
<feature type="domain" description="Ubiquitin-like" evidence="4">
    <location>
        <begin position="32"/>
        <end position="85"/>
    </location>
</feature>
<feature type="compositionally biased region" description="Basic and acidic residues" evidence="3">
    <location>
        <begin position="125"/>
        <end position="134"/>
    </location>
</feature>
<dbReference type="Pfam" id="PF17973">
    <property type="entry name" value="bMG10"/>
    <property type="match status" value="1"/>
</dbReference>
<feature type="compositionally biased region" description="Acidic residues" evidence="3">
    <location>
        <begin position="180"/>
        <end position="191"/>
    </location>
</feature>
<dbReference type="Gene3D" id="2.60.40.1930">
    <property type="match status" value="1"/>
</dbReference>
<evidence type="ECO:0000256" key="2">
    <source>
        <dbReference type="ARBA" id="ARBA00023242"/>
    </source>
</evidence>
<dbReference type="SMART" id="SM01359">
    <property type="entry name" value="A2M_N_2"/>
    <property type="match status" value="1"/>
</dbReference>
<organism evidence="5 6">
    <name type="scientific">Acanthamoeba castellanii (strain ATCC 30010 / Neff)</name>
    <dbReference type="NCBI Taxonomy" id="1257118"/>
    <lineage>
        <taxon>Eukaryota</taxon>
        <taxon>Amoebozoa</taxon>
        <taxon>Discosea</taxon>
        <taxon>Longamoebia</taxon>
        <taxon>Centramoebida</taxon>
        <taxon>Acanthamoebidae</taxon>
        <taxon>Acanthamoeba</taxon>
    </lineage>
</organism>
<dbReference type="SMART" id="SM01360">
    <property type="entry name" value="A2M"/>
    <property type="match status" value="1"/>
</dbReference>
<dbReference type="Pfam" id="PF07703">
    <property type="entry name" value="A2M_BRD"/>
    <property type="match status" value="1"/>
</dbReference>
<dbReference type="SUPFAM" id="SSF54236">
    <property type="entry name" value="Ubiquitin-like"/>
    <property type="match status" value="2"/>
</dbReference>
<dbReference type="PANTHER" id="PTHR40094:SF1">
    <property type="entry name" value="UBIQUITIN DOMAIN-CONTAINING PROTEIN"/>
    <property type="match status" value="1"/>
</dbReference>
<dbReference type="Gene3D" id="2.60.40.3710">
    <property type="match status" value="1"/>
</dbReference>
<dbReference type="FunFam" id="3.10.20.90:FF:000160">
    <property type="entry name" value="Polyubiquitin-C"/>
    <property type="match status" value="1"/>
</dbReference>
<dbReference type="InterPro" id="IPR008930">
    <property type="entry name" value="Terpenoid_cyclase/PrenylTrfase"/>
</dbReference>
<dbReference type="GeneID" id="14918564"/>
<evidence type="ECO:0000313" key="6">
    <source>
        <dbReference type="Proteomes" id="UP000011083"/>
    </source>
</evidence>
<dbReference type="Gene3D" id="3.10.20.90">
    <property type="entry name" value="Phosphatidylinositol 3-kinase Catalytic Subunit, Chain A, domain 1"/>
    <property type="match status" value="2"/>
</dbReference>
<dbReference type="PRINTS" id="PR00348">
    <property type="entry name" value="UBIQUITIN"/>
</dbReference>
<dbReference type="Proteomes" id="UP000011083">
    <property type="component" value="Unassembled WGS sequence"/>
</dbReference>
<dbReference type="Gene3D" id="1.50.10.20">
    <property type="match status" value="1"/>
</dbReference>
<feature type="region of interest" description="Disordered" evidence="3">
    <location>
        <begin position="115"/>
        <end position="134"/>
    </location>
</feature>
<dbReference type="InterPro" id="IPR019954">
    <property type="entry name" value="Ubiquitin_CS"/>
</dbReference>
<dbReference type="PANTHER" id="PTHR40094">
    <property type="entry name" value="ALPHA-2-MACROGLOBULIN HOMOLOG"/>
    <property type="match status" value="1"/>
</dbReference>
<dbReference type="InterPro" id="IPR011625">
    <property type="entry name" value="A2M_N_BRD"/>
</dbReference>
<dbReference type="Pfam" id="PF00240">
    <property type="entry name" value="ubiquitin"/>
    <property type="match status" value="2"/>
</dbReference>
<dbReference type="InterPro" id="IPR000626">
    <property type="entry name" value="Ubiquitin-like_dom"/>
</dbReference>
<dbReference type="PROSITE" id="PS50053">
    <property type="entry name" value="UBIQUITIN_2"/>
    <property type="match status" value="2"/>
</dbReference>
<feature type="region of interest" description="Disordered" evidence="3">
    <location>
        <begin position="175"/>
        <end position="222"/>
    </location>
</feature>
<reference evidence="5 6" key="1">
    <citation type="journal article" date="2013" name="Genome Biol.">
        <title>Genome of Acanthamoeba castellanii highlights extensive lateral gene transfer and early evolution of tyrosine kinase signaling.</title>
        <authorList>
            <person name="Clarke M."/>
            <person name="Lohan A.J."/>
            <person name="Liu B."/>
            <person name="Lagkouvardos I."/>
            <person name="Roy S."/>
            <person name="Zafar N."/>
            <person name="Bertelli C."/>
            <person name="Schilde C."/>
            <person name="Kianianmomeni A."/>
            <person name="Burglin T.R."/>
            <person name="Frech C."/>
            <person name="Turcotte B."/>
            <person name="Kopec K.O."/>
            <person name="Synnott J.M."/>
            <person name="Choo C."/>
            <person name="Paponov I."/>
            <person name="Finkler A."/>
            <person name="Soon Heng Tan C."/>
            <person name="Hutchins A.P."/>
            <person name="Weinmeier T."/>
            <person name="Rattei T."/>
            <person name="Chu J.S."/>
            <person name="Gimenez G."/>
            <person name="Irimia M."/>
            <person name="Rigden D.J."/>
            <person name="Fitzpatrick D.A."/>
            <person name="Lorenzo-Morales J."/>
            <person name="Bateman A."/>
            <person name="Chiu C.H."/>
            <person name="Tang P."/>
            <person name="Hegemann P."/>
            <person name="Fromm H."/>
            <person name="Raoult D."/>
            <person name="Greub G."/>
            <person name="Miranda-Saavedra D."/>
            <person name="Chen N."/>
            <person name="Nash P."/>
            <person name="Ginger M.L."/>
            <person name="Horn M."/>
            <person name="Schaap P."/>
            <person name="Caler L."/>
            <person name="Loftus B."/>
        </authorList>
    </citation>
    <scope>NUCLEOTIDE SEQUENCE [LARGE SCALE GENOMIC DNA]</scope>
    <source>
        <strain evidence="5 6">Neff</strain>
    </source>
</reference>
<dbReference type="GO" id="GO:0004866">
    <property type="term" value="F:endopeptidase inhibitor activity"/>
    <property type="evidence" value="ECO:0007669"/>
    <property type="project" value="InterPro"/>
</dbReference>
<dbReference type="InterPro" id="IPR019956">
    <property type="entry name" value="Ubiquitin_dom"/>
</dbReference>
<dbReference type="Pfam" id="PF00207">
    <property type="entry name" value="A2M"/>
    <property type="match status" value="1"/>
</dbReference>
<feature type="region of interest" description="Disordered" evidence="3">
    <location>
        <begin position="1801"/>
        <end position="1820"/>
    </location>
</feature>
<dbReference type="InterPro" id="IPR001599">
    <property type="entry name" value="Macroglobln_a2"/>
</dbReference>
<dbReference type="VEuPathDB" id="AmoebaDB:ACA1_248410"/>
<evidence type="ECO:0000256" key="3">
    <source>
        <dbReference type="SAM" id="MobiDB-lite"/>
    </source>
</evidence>
<dbReference type="OMA" id="MAIHKCK"/>
<keyword evidence="2" id="KW-0539">Nucleus</keyword>
<protein>
    <submittedName>
        <fullName evidence="5">Alpha2-macroglobulin domain containing protein</fullName>
    </submittedName>
</protein>
<dbReference type="InterPro" id="IPR051802">
    <property type="entry name" value="YfhM-like"/>
</dbReference>
<dbReference type="STRING" id="1257118.L8GY08"/>
<feature type="domain" description="Ubiquitin-like" evidence="4">
    <location>
        <begin position="1367"/>
        <end position="1442"/>
    </location>
</feature>
<dbReference type="SUPFAM" id="SSF48239">
    <property type="entry name" value="Terpenoid cyclases/Protein prenyltransferases"/>
    <property type="match status" value="1"/>
</dbReference>
<keyword evidence="6" id="KW-1185">Reference proteome</keyword>
<dbReference type="PROSITE" id="PS00299">
    <property type="entry name" value="UBIQUITIN_1"/>
    <property type="match status" value="1"/>
</dbReference>
<dbReference type="RefSeq" id="XP_004339850.1">
    <property type="nucleotide sequence ID" value="XM_004339802.1"/>
</dbReference>
<dbReference type="InterPro" id="IPR029071">
    <property type="entry name" value="Ubiquitin-like_domsf"/>
</dbReference>
<sequence length="2317" mass="255116">MEKDTSAATAPVAKKKTLTGKTIEASGRFVRVKEIHEAVHKSEGIPIEQQRLIWAGRNLEADKFVEEYGIPDGATLHLVLRLAESGTNAGLMLPAAAAKRQGNTTQLKLAVESVKASGGGDEDENAMRQDHGATEELSLAESEGLLKTLGAFAPRGSDLFGEEDETDAAPAFAFKKEEPSGEDAMEEEEGGEGGGGRSRYPAFPSVGDDDERSMSEEGQSEPERLKVLRYSPEGELKTPSSQVIITFSLPMIPVTSHQELQEMGSVEGVSISPFIDGSWKWLNVHTLAFESESGFPRSTEFKVRVDSTAMTSTKGAALAEDLVFSFTTVRIGVASHSLGSELEQACGLRPTIFMRFDQLIDPSKVLPNVTAKRTAAHYSGIANEKSLFIAVVEEDREIGLEAIAPSDVADKSIAALVERADPERILIVRPVEELPRNAKVELTTGPGTPSEEGPLLSTTASKFSFKVKALCPSVDERVAQFQCVTFHLVCQTYGPLEVASFTAGCFAFTNTLAAVLTDGDYDAKQLVTVVPEPENFKVVAEGSRINIRTLRPGCSYAIKLSPDITDRWGQRLSGEAVEQDYAVTIPHKAEALQVGSGKFSIIPLSFTPKFTVATTNVAAVRYEAFGVSPKEWLQYRAFKAISDLREAWANKEPLANQIMTITAEEDKRTLSEIDLEAVFERAGGCANVVVVVTTVTQQPEATPKTGWTWLCRTDLSLDVIGDLSSLHTFVTSLSERKPQAEARIRLVFSNGDLTAGTTSESGLLSIDRTRYDLSGIKAIYVTKGDDSCLCPINEDKQYNWPKREKDMVYHVISERGLYRPGEVVHVKGWVRKLKKNGDLKKIGGMVVMTIANSHYQNVSMHSTRIDEDQGSFSLEWEIPEDFRLGVAKLKFTQVSANAFSPTLLRTLSQSGRTLTVEHQLDVDIQHFRNPEFELATKVLGAGPHICGDPLNVQAEAKYFTGGALPGAEVEWSLGWAPASYRPPNTEGFTFNSNASAGFPRSGGQHKGSTARDGTHQIKITGKQESKTPAPMSLTAVATLKDVNRQSLSKDSKILLHPSSLYVGLRPAAMVLNGPGEAIRCFVTVTDIDGERKQGVTVNLKAVEKKWVKDGETLEWKQKTCQKLKQSVTLQFDDEERKSGFEVNFGPWLEGDRVLISASIEDEQGRPNYTEINVFAFAGLNRIVFPHSSAGSKVSTEKKIKLLADKEEYSPGLVSVAKHGKIEVSRVTITAPAQIISVPLGPESYPGVHVEVNLVPNQDSSVTYITPASLFLSVSSAEARLGLKITPSATVYKPGANATVDVMITDHAGAPVGGNLGCECTFYAVDESVLFLSDYKVKDPIASFYQNRDKCFKMVSSRSVVKGSMVTFDIFVKTLTGKTLTIGVASWFTLEDLKNVIQDMEGIPPDQQRIIFAGKQLEDGCTLGDYNIQPESTLHLVLRLRGGGDPSMMPRAVYKREDFRPLAVFRPDLVPSDTGRVRVSFALPDNLTRYRIIAIAVHDNRFGVAESAITARLPIMLRPSPPRFLSLGDKYSQSFVVHNVTDEPVDVRVALRVHNLEILGAHGKCVRVEANNRAEVLFPIAASVVGKEATVEAVAMTGRQSVFGAENDAARIVIALKEPAVVETFATCGELEGRELVQLIKPPANVHDRFGGLEVTASSTMLTSLSDAFHYLYSYEYECSEQISSRIISSLVFEPLLQAFRDVFAGVNQRELLKKVAKDARKLLKMQNNDGGFGFWPGTKSSPYDYSDSASKENPSWPFVSLHAAHAMFLVEKVRFQFEQQVTDKTLAYVKSLLVSRKEWQAKQDAKANQPQPRFGRQPTVEPHPIPAFYSASARYTIQAYAVFLLHKFFRSEKATYLHHARRLFAKGLGKLPLEAMAMVLPIVHEEERKAARRHEGKGEALPKTRAEVEASIAKTDRALEEIETARNEILLGGLDWTGEDLDNSFQREARLQVSLVKLQLLLNTMPEDMELQETDEKPSEQPPSPVTLVLHEINNLAVETATGAHFATSYSNDYNYLVLHSSRKVDAILMSTLIAVDPTNPLIPKLARSLQEAKRKGAWNSTQENVWVLMAFAQYFETQEKHRPDFDARFWVEDGYLGRQEFRGRSAHRQSMSVPMSALLAKQFELEAAGPEGVQKDGMDLVIKKRGQGKLYYRIAMNYAPSLHDLPALSRGFSIKRVYESVDDPSEVDVGADGSIKDMLPAGLEPLNPDLKQAGDDYTQQSNNSRKAILLELLALGRGYAVGLLTGWEGRWFDHQELKDDRCEAFTAYLAPGVYEYTYLTRATTLGVFIAPPPKVEEMYSPETFGRGTTDIVHVFC</sequence>
<dbReference type="KEGG" id="acan:ACA1_248410"/>
<dbReference type="SMART" id="SM00213">
    <property type="entry name" value="UBQ"/>
    <property type="match status" value="2"/>
</dbReference>
<evidence type="ECO:0000259" key="4">
    <source>
        <dbReference type="PROSITE" id="PS50053"/>
    </source>
</evidence>
<dbReference type="OrthoDB" id="20700at2759"/>
<dbReference type="Pfam" id="PF01835">
    <property type="entry name" value="MG2"/>
    <property type="match status" value="1"/>
</dbReference>
<comment type="subcellular location">
    <subcellularLocation>
        <location evidence="1">Nucleus</location>
    </subcellularLocation>
</comment>
<dbReference type="InterPro" id="IPR002890">
    <property type="entry name" value="MG2"/>
</dbReference>